<evidence type="ECO:0000313" key="2">
    <source>
        <dbReference type="Proteomes" id="UP001177021"/>
    </source>
</evidence>
<sequence length="73" mass="8370">MIFRLCDKVSLLLFSICLTPNSIFILIDLRFNPSKKPTMSHCRESFVQANFFSVCESDSLSVNLDYSSPNKFI</sequence>
<reference evidence="1" key="1">
    <citation type="submission" date="2023-10" db="EMBL/GenBank/DDBJ databases">
        <authorList>
            <person name="Rodriguez Cubillos JULIANA M."/>
            <person name="De Vega J."/>
        </authorList>
    </citation>
    <scope>NUCLEOTIDE SEQUENCE</scope>
</reference>
<evidence type="ECO:0000313" key="1">
    <source>
        <dbReference type="EMBL" id="CAJ2662590.1"/>
    </source>
</evidence>
<dbReference type="Proteomes" id="UP001177021">
    <property type="component" value="Unassembled WGS sequence"/>
</dbReference>
<comment type="caution">
    <text evidence="1">The sequence shown here is derived from an EMBL/GenBank/DDBJ whole genome shotgun (WGS) entry which is preliminary data.</text>
</comment>
<keyword evidence="2" id="KW-1185">Reference proteome</keyword>
<gene>
    <name evidence="1" type="ORF">MILVUS5_LOCUS28155</name>
</gene>
<protein>
    <submittedName>
        <fullName evidence="1">Uncharacterized protein</fullName>
    </submittedName>
</protein>
<name>A0ACB0L1Y7_TRIPR</name>
<accession>A0ACB0L1Y7</accession>
<proteinExistence type="predicted"/>
<dbReference type="EMBL" id="CASHSV030000409">
    <property type="protein sequence ID" value="CAJ2662590.1"/>
    <property type="molecule type" value="Genomic_DNA"/>
</dbReference>
<organism evidence="1 2">
    <name type="scientific">Trifolium pratense</name>
    <name type="common">Red clover</name>
    <dbReference type="NCBI Taxonomy" id="57577"/>
    <lineage>
        <taxon>Eukaryota</taxon>
        <taxon>Viridiplantae</taxon>
        <taxon>Streptophyta</taxon>
        <taxon>Embryophyta</taxon>
        <taxon>Tracheophyta</taxon>
        <taxon>Spermatophyta</taxon>
        <taxon>Magnoliopsida</taxon>
        <taxon>eudicotyledons</taxon>
        <taxon>Gunneridae</taxon>
        <taxon>Pentapetalae</taxon>
        <taxon>rosids</taxon>
        <taxon>fabids</taxon>
        <taxon>Fabales</taxon>
        <taxon>Fabaceae</taxon>
        <taxon>Papilionoideae</taxon>
        <taxon>50 kb inversion clade</taxon>
        <taxon>NPAAA clade</taxon>
        <taxon>Hologalegina</taxon>
        <taxon>IRL clade</taxon>
        <taxon>Trifolieae</taxon>
        <taxon>Trifolium</taxon>
    </lineage>
</organism>